<dbReference type="Pfam" id="PF07714">
    <property type="entry name" value="PK_Tyr_Ser-Thr"/>
    <property type="match status" value="1"/>
</dbReference>
<organism evidence="3 4">
    <name type="scientific">Vigna unguiculata</name>
    <name type="common">Cowpea</name>
    <dbReference type="NCBI Taxonomy" id="3917"/>
    <lineage>
        <taxon>Eukaryota</taxon>
        <taxon>Viridiplantae</taxon>
        <taxon>Streptophyta</taxon>
        <taxon>Embryophyta</taxon>
        <taxon>Tracheophyta</taxon>
        <taxon>Spermatophyta</taxon>
        <taxon>Magnoliopsida</taxon>
        <taxon>eudicotyledons</taxon>
        <taxon>Gunneridae</taxon>
        <taxon>Pentapetalae</taxon>
        <taxon>rosids</taxon>
        <taxon>fabids</taxon>
        <taxon>Fabales</taxon>
        <taxon>Fabaceae</taxon>
        <taxon>Papilionoideae</taxon>
        <taxon>50 kb inversion clade</taxon>
        <taxon>NPAAA clade</taxon>
        <taxon>indigoferoid/millettioid clade</taxon>
        <taxon>Phaseoleae</taxon>
        <taxon>Vigna</taxon>
    </lineage>
</organism>
<evidence type="ECO:0000256" key="1">
    <source>
        <dbReference type="SAM" id="MobiDB-lite"/>
    </source>
</evidence>
<keyword evidence="4" id="KW-1185">Reference proteome</keyword>
<dbReference type="PANTHER" id="PTHR44329:SF84">
    <property type="entry name" value="PROTEIN KINASE LIKE PROTEIN"/>
    <property type="match status" value="1"/>
</dbReference>
<feature type="compositionally biased region" description="Low complexity" evidence="1">
    <location>
        <begin position="25"/>
        <end position="39"/>
    </location>
</feature>
<dbReference type="InterPro" id="IPR001245">
    <property type="entry name" value="Ser-Thr/Tyr_kinase_cat_dom"/>
</dbReference>
<accession>A0A4D6KMN8</accession>
<dbReference type="PANTHER" id="PTHR44329">
    <property type="entry name" value="SERINE/THREONINE-PROTEIN KINASE TNNI3K-RELATED"/>
    <property type="match status" value="1"/>
</dbReference>
<dbReference type="InterPro" id="IPR000719">
    <property type="entry name" value="Prot_kinase_dom"/>
</dbReference>
<feature type="domain" description="Protein kinase" evidence="2">
    <location>
        <begin position="317"/>
        <end position="575"/>
    </location>
</feature>
<dbReference type="Proteomes" id="UP000501690">
    <property type="component" value="Linkage Group LG1"/>
</dbReference>
<feature type="region of interest" description="Disordered" evidence="1">
    <location>
        <begin position="19"/>
        <end position="39"/>
    </location>
</feature>
<protein>
    <recommendedName>
        <fullName evidence="2">Protein kinase domain-containing protein</fullName>
    </recommendedName>
</protein>
<gene>
    <name evidence="3" type="ORF">DEO72_LG1g1453</name>
</gene>
<dbReference type="GO" id="GO:0005524">
    <property type="term" value="F:ATP binding"/>
    <property type="evidence" value="ECO:0007669"/>
    <property type="project" value="InterPro"/>
</dbReference>
<dbReference type="AlphaFoldDB" id="A0A4D6KMN8"/>
<dbReference type="PROSITE" id="PS50011">
    <property type="entry name" value="PROTEIN_KINASE_DOM"/>
    <property type="match status" value="1"/>
</dbReference>
<proteinExistence type="predicted"/>
<dbReference type="EMBL" id="CP039345">
    <property type="protein sequence ID" value="QCD77825.1"/>
    <property type="molecule type" value="Genomic_DNA"/>
</dbReference>
<evidence type="ECO:0000313" key="3">
    <source>
        <dbReference type="EMBL" id="QCD77825.1"/>
    </source>
</evidence>
<reference evidence="3 4" key="1">
    <citation type="submission" date="2019-04" db="EMBL/GenBank/DDBJ databases">
        <title>An improved genome assembly and genetic linkage map for asparagus bean, Vigna unguiculata ssp. sesquipedialis.</title>
        <authorList>
            <person name="Xia Q."/>
            <person name="Zhang R."/>
            <person name="Dong Y."/>
        </authorList>
    </citation>
    <scope>NUCLEOTIDE SEQUENCE [LARGE SCALE GENOMIC DNA]</scope>
    <source>
        <tissue evidence="3">Leaf</tissue>
    </source>
</reference>
<dbReference type="InterPro" id="IPR011009">
    <property type="entry name" value="Kinase-like_dom_sf"/>
</dbReference>
<dbReference type="InterPro" id="IPR051681">
    <property type="entry name" value="Ser/Thr_Kinases-Pseudokinases"/>
</dbReference>
<evidence type="ECO:0000313" key="4">
    <source>
        <dbReference type="Proteomes" id="UP000501690"/>
    </source>
</evidence>
<evidence type="ECO:0000259" key="2">
    <source>
        <dbReference type="PROSITE" id="PS50011"/>
    </source>
</evidence>
<sequence>MAAALECWSRRTTSDEDDAFLAAHSSQPRDSSSSSSPSSSLVHKKLLKLTRNVSEALASLRNSLTAMNDSSKPDAPRNLVWTTVVRNLSHIYPGTHLPEKLVCNIRKHYDSLPLSYSQAGFDVKDVFLHMKLMEQALEDEQAAILIQEEGDGEIQLQGSLLKLTFACNSPISWSAMSRALDGYSICCKKIQIFEKKGFTLGIVLLLVLSSGRHEKLVTTQVENALKISMKRPKASGVKLPFGLCGCQEENTKERGHGEIEEDGGDACCGNGFDNFSQKIQLQVPLPSSSFHVAVDEWQTIQSGGDDIEKWLLNSDRLEFAEQIGPNSYKGMYMGKKVSIEKLRGCDKGNSYEFELRKDLLALMTCGHRNIMQFLGVCVDENYGLCVLTKLVEGGSVHDLMLKNKKLSSKDVVRIAVDVAEGMKFMNDHGVAFRDLNTQKIVLDKHGNACLGDMGIVTVCESVGEAMEYETDGYRWLAPEIIASDPESVAETWMSNVYSFGMIIWEMVTGEVAYSAYSPVQAAVGIAACGLRPEIPKDCPQILKSLMIKCWNNTPSKRPNFSEILAILLQQNNCNR</sequence>
<name>A0A4D6KMN8_VIGUN</name>
<dbReference type="Pfam" id="PF24093">
    <property type="entry name" value="DUF7377"/>
    <property type="match status" value="1"/>
</dbReference>
<dbReference type="GO" id="GO:0004674">
    <property type="term" value="F:protein serine/threonine kinase activity"/>
    <property type="evidence" value="ECO:0007669"/>
    <property type="project" value="TreeGrafter"/>
</dbReference>
<dbReference type="InterPro" id="IPR055801">
    <property type="entry name" value="DUF7377"/>
</dbReference>
<dbReference type="SUPFAM" id="SSF56112">
    <property type="entry name" value="Protein kinase-like (PK-like)"/>
    <property type="match status" value="1"/>
</dbReference>
<dbReference type="Gene3D" id="1.10.510.10">
    <property type="entry name" value="Transferase(Phosphotransferase) domain 1"/>
    <property type="match status" value="1"/>
</dbReference>